<evidence type="ECO:0000313" key="2">
    <source>
        <dbReference type="Proteomes" id="UP000646659"/>
    </source>
</evidence>
<dbReference type="EMBL" id="QKOF01000003">
    <property type="protein sequence ID" value="MBE2899594.1"/>
    <property type="molecule type" value="Genomic_DNA"/>
</dbReference>
<accession>A0A842YN73</accession>
<sequence length="62" mass="7372">MKGEGARILDRILKGKQDHIRFFRKISKDENKLLVLQYFLSLKFFRVTNIMKKNRGAGREAF</sequence>
<proteinExistence type="predicted"/>
<dbReference type="Proteomes" id="UP000646659">
    <property type="component" value="Unassembled WGS sequence"/>
</dbReference>
<organism evidence="1 2">
    <name type="scientific">Methanothermobacter thermautotrophicus</name>
    <name type="common">Methanobacterium thermoformicicum</name>
    <dbReference type="NCBI Taxonomy" id="145262"/>
    <lineage>
        <taxon>Archaea</taxon>
        <taxon>Methanobacteriati</taxon>
        <taxon>Methanobacteriota</taxon>
        <taxon>Methanomada group</taxon>
        <taxon>Methanobacteria</taxon>
        <taxon>Methanobacteriales</taxon>
        <taxon>Methanobacteriaceae</taxon>
        <taxon>Methanothermobacter</taxon>
    </lineage>
</organism>
<dbReference type="AlphaFoldDB" id="A0A842YN73"/>
<protein>
    <submittedName>
        <fullName evidence="1">Uncharacterized protein</fullName>
    </submittedName>
</protein>
<gene>
    <name evidence="1" type="ORF">DNK57_01950</name>
</gene>
<comment type="caution">
    <text evidence="1">The sequence shown here is derived from an EMBL/GenBank/DDBJ whole genome shotgun (WGS) entry which is preliminary data.</text>
</comment>
<evidence type="ECO:0000313" key="1">
    <source>
        <dbReference type="EMBL" id="MBE2899594.1"/>
    </source>
</evidence>
<reference evidence="1" key="1">
    <citation type="submission" date="2018-06" db="EMBL/GenBank/DDBJ databases">
        <title>Draft genome sequence of Methanothermobacter thermautotrophicus Strain WHS, a thermophilic, hydrogenotrophic methanogen isolated from Washburn Hot Springs in Yellowstone National Park, USA.</title>
        <authorList>
            <person name="Mckay L.J."/>
            <person name="Klingelsmith K."/>
            <person name="Inskeep W.P."/>
            <person name="Fields M.W."/>
        </authorList>
    </citation>
    <scope>NUCLEOTIDE SEQUENCE</scope>
    <source>
        <strain evidence="1">WHS</strain>
    </source>
</reference>
<name>A0A842YN73_METTF</name>